<feature type="compositionally biased region" description="Basic and acidic residues" evidence="8">
    <location>
        <begin position="87"/>
        <end position="101"/>
    </location>
</feature>
<dbReference type="RefSeq" id="XP_012813044.1">
    <property type="nucleotide sequence ID" value="XM_012957590.3"/>
</dbReference>
<evidence type="ECO:0000313" key="11">
    <source>
        <dbReference type="Proteomes" id="UP000008143"/>
    </source>
</evidence>
<sequence length="511" mass="58725">MVFKNTKRNKSRKNKLNDEKKNKESDEARHTPPGTRVGMGFTAMAFTVLGNLYQGLMTAVNPYSWVRSEKSENEMTVKRTSPSRKRKAEDKCQDEPVEQKKNRIQTSAPRIASIVPSNAIMWLQSKATSFVSQASQSALRWWETLKPFIPFPNRGTKRQRSEKEKSEDRRKKIRKDEIKNRQQAEGQNQPCTVTRIRGEMQGIQQRNTANGPEPTRRPAPVETNLSIDRFKIYFELGFGSFGHVLLAKDLVKQRYVALKRIMKNRFMQSMADVSIEWNVLDVARQCRFLTQLNASFETMDSIYLVLDYISGGTLGDFIRIGHVVDYSTIQFIAAEIICGLRFLHSRGFIHRDLKPHNILLHSTGHAEIADFGLAADTRRTGGMAEGFCGTRAYVAPEVSTNCKYNNSVDYYSLGLILFQMATGMEPRYARQRNKSEYLIRVLPELRDIILKLLCENPNERMRFIASIMDHPFFATISWPAVESGRIQAPLILRRHCKIQSDRKIYLNRAKN</sequence>
<evidence type="ECO:0000313" key="10">
    <source>
        <dbReference type="Ensembl" id="ENSXETP00000118938"/>
    </source>
</evidence>
<evidence type="ECO:0000256" key="5">
    <source>
        <dbReference type="ARBA" id="ARBA00022777"/>
    </source>
</evidence>
<keyword evidence="5 12" id="KW-0418">Kinase</keyword>
<keyword evidence="11" id="KW-1185">Reference proteome</keyword>
<protein>
    <submittedName>
        <fullName evidence="10 12">Protein kinase C theta type</fullName>
    </submittedName>
</protein>
<evidence type="ECO:0000256" key="4">
    <source>
        <dbReference type="ARBA" id="ARBA00022741"/>
    </source>
</evidence>
<gene>
    <name evidence="10 12 13" type="primary">LOC100495736</name>
</gene>
<dbReference type="GO" id="GO:0005737">
    <property type="term" value="C:cytoplasm"/>
    <property type="evidence" value="ECO:0000318"/>
    <property type="project" value="GO_Central"/>
</dbReference>
<evidence type="ECO:0000256" key="2">
    <source>
        <dbReference type="ARBA" id="ARBA00022553"/>
    </source>
</evidence>
<keyword evidence="3" id="KW-0808">Transferase</keyword>
<feature type="compositionally biased region" description="Basic and acidic residues" evidence="8">
    <location>
        <begin position="15"/>
        <end position="30"/>
    </location>
</feature>
<evidence type="ECO:0000256" key="7">
    <source>
        <dbReference type="PROSITE-ProRule" id="PRU10141"/>
    </source>
</evidence>
<evidence type="ECO:0000313" key="13">
    <source>
        <dbReference type="Xenbase" id="XB-GENE-29082811"/>
    </source>
</evidence>
<feature type="domain" description="Protein kinase" evidence="9">
    <location>
        <begin position="230"/>
        <end position="473"/>
    </location>
</feature>
<dbReference type="KEGG" id="xtr:100495736"/>
<dbReference type="InterPro" id="IPR017441">
    <property type="entry name" value="Protein_kinase_ATP_BS"/>
</dbReference>
<feature type="compositionally biased region" description="Basic and acidic residues" evidence="8">
    <location>
        <begin position="159"/>
        <end position="182"/>
    </location>
</feature>
<dbReference type="SMART" id="SM00220">
    <property type="entry name" value="S_TKc"/>
    <property type="match status" value="1"/>
</dbReference>
<evidence type="ECO:0000256" key="1">
    <source>
        <dbReference type="ARBA" id="ARBA00022527"/>
    </source>
</evidence>
<dbReference type="GO" id="GO:0005634">
    <property type="term" value="C:nucleus"/>
    <property type="evidence" value="ECO:0000318"/>
    <property type="project" value="GO_Central"/>
</dbReference>
<evidence type="ECO:0000259" key="9">
    <source>
        <dbReference type="PROSITE" id="PS50011"/>
    </source>
</evidence>
<feature type="compositionally biased region" description="Basic residues" evidence="8">
    <location>
        <begin position="1"/>
        <end position="14"/>
    </location>
</feature>
<dbReference type="OrthoDB" id="193931at2759"/>
<keyword evidence="1" id="KW-0723">Serine/threonine-protein kinase</keyword>
<reference evidence="10" key="1">
    <citation type="journal article" date="2010" name="Science">
        <title>The genome of the Western clawed frog Xenopus tropicalis.</title>
        <authorList>
            <person name="Hellsten U."/>
            <person name="Harland R.M."/>
            <person name="Gilchrist M.J."/>
            <person name="Hendrix D."/>
            <person name="Jurka J."/>
            <person name="Kapitonov V."/>
            <person name="Ovcharenko I."/>
            <person name="Putnam N.H."/>
            <person name="Shu S."/>
            <person name="Taher L."/>
            <person name="Blitz I.L."/>
            <person name="Blumberg B."/>
            <person name="Dichmann D.S."/>
            <person name="Dubchak I."/>
            <person name="Amaya E."/>
            <person name="Detter J.C."/>
            <person name="Fletcher R."/>
            <person name="Gerhard D.S."/>
            <person name="Goodstein D."/>
            <person name="Graves T."/>
            <person name="Grigoriev I.V."/>
            <person name="Grimwood J."/>
            <person name="Kawashima T."/>
            <person name="Lindquist E."/>
            <person name="Lucas S.M."/>
            <person name="Mead P.E."/>
            <person name="Mitros T."/>
            <person name="Ogino H."/>
            <person name="Ohta Y."/>
            <person name="Poliakov A.V."/>
            <person name="Pollet N."/>
            <person name="Robert J."/>
            <person name="Salamov A."/>
            <person name="Sater A.K."/>
            <person name="Schmutz J."/>
            <person name="Terry A."/>
            <person name="Vize P.D."/>
            <person name="Warren W.C."/>
            <person name="Wells D."/>
            <person name="Wills A."/>
            <person name="Wilson R.K."/>
            <person name="Zimmerman L.B."/>
            <person name="Zorn A.M."/>
            <person name="Grainger R."/>
            <person name="Grammer T."/>
            <person name="Khokha M.K."/>
            <person name="Richardson P.M."/>
            <person name="Rokhsar D.S."/>
        </authorList>
    </citation>
    <scope>NUCLEOTIDE SEQUENCE [LARGE SCALE GENOMIC DNA]</scope>
    <source>
        <strain evidence="10">Nigerian</strain>
    </source>
</reference>
<dbReference type="FunFam" id="1.10.510.10:FF:001110">
    <property type="entry name" value="AGC family protein kinase"/>
    <property type="match status" value="1"/>
</dbReference>
<dbReference type="AlphaFoldDB" id="A0A803KF93"/>
<dbReference type="GeneTree" id="ENSGT00940000154339"/>
<dbReference type="GeneID" id="100495736"/>
<dbReference type="PROSITE" id="PS50011">
    <property type="entry name" value="PROTEIN_KINASE_DOM"/>
    <property type="match status" value="1"/>
</dbReference>
<dbReference type="PROSITE" id="PS00108">
    <property type="entry name" value="PROTEIN_KINASE_ST"/>
    <property type="match status" value="1"/>
</dbReference>
<feature type="region of interest" description="Disordered" evidence="8">
    <location>
        <begin position="152"/>
        <end position="220"/>
    </location>
</feature>
<dbReference type="GO" id="GO:0004674">
    <property type="term" value="F:protein serine/threonine kinase activity"/>
    <property type="evidence" value="ECO:0000318"/>
    <property type="project" value="GO_Central"/>
</dbReference>
<evidence type="ECO:0000256" key="6">
    <source>
        <dbReference type="ARBA" id="ARBA00022840"/>
    </source>
</evidence>
<dbReference type="GO" id="GO:0005524">
    <property type="term" value="F:ATP binding"/>
    <property type="evidence" value="ECO:0007669"/>
    <property type="project" value="UniProtKB-UniRule"/>
</dbReference>
<keyword evidence="4 7" id="KW-0547">Nucleotide-binding</keyword>
<reference evidence="12" key="3">
    <citation type="submission" date="2025-04" db="UniProtKB">
        <authorList>
            <consortium name="RefSeq"/>
        </authorList>
    </citation>
    <scope>IDENTIFICATION</scope>
    <source>
        <strain evidence="12">Nigerian</strain>
        <tissue evidence="12">Liver and blood</tissue>
    </source>
</reference>
<dbReference type="Proteomes" id="UP000008143">
    <property type="component" value="Chromosome 2"/>
</dbReference>
<dbReference type="Gene3D" id="1.10.510.10">
    <property type="entry name" value="Transferase(Phosphotransferase) domain 1"/>
    <property type="match status" value="1"/>
</dbReference>
<proteinExistence type="predicted"/>
<feature type="region of interest" description="Disordered" evidence="8">
    <location>
        <begin position="69"/>
        <end position="105"/>
    </location>
</feature>
<accession>A0A803KF93</accession>
<dbReference type="InterPro" id="IPR008271">
    <property type="entry name" value="Ser/Thr_kinase_AS"/>
</dbReference>
<dbReference type="AGR" id="Xenbase:XB-GENE-29082811"/>
<evidence type="ECO:0000256" key="3">
    <source>
        <dbReference type="ARBA" id="ARBA00022679"/>
    </source>
</evidence>
<dbReference type="FunFam" id="3.30.200.20:FF:001574">
    <property type="match status" value="1"/>
</dbReference>
<feature type="region of interest" description="Disordered" evidence="8">
    <location>
        <begin position="1"/>
        <end position="38"/>
    </location>
</feature>
<keyword evidence="2" id="KW-0597">Phosphoprotein</keyword>
<organism evidence="10">
    <name type="scientific">Xenopus tropicalis</name>
    <name type="common">Western clawed frog</name>
    <name type="synonym">Silurana tropicalis</name>
    <dbReference type="NCBI Taxonomy" id="8364"/>
    <lineage>
        <taxon>Eukaryota</taxon>
        <taxon>Metazoa</taxon>
        <taxon>Chordata</taxon>
        <taxon>Craniata</taxon>
        <taxon>Vertebrata</taxon>
        <taxon>Euteleostomi</taxon>
        <taxon>Amphibia</taxon>
        <taxon>Batrachia</taxon>
        <taxon>Anura</taxon>
        <taxon>Pipoidea</taxon>
        <taxon>Pipidae</taxon>
        <taxon>Xenopodinae</taxon>
        <taxon>Xenopus</taxon>
        <taxon>Silurana</taxon>
    </lineage>
</organism>
<dbReference type="PANTHER" id="PTHR24351">
    <property type="entry name" value="RIBOSOMAL PROTEIN S6 KINASE"/>
    <property type="match status" value="1"/>
</dbReference>
<name>A0A803KF93_XENTR</name>
<dbReference type="Gene3D" id="3.30.200.20">
    <property type="entry name" value="Phosphorylase Kinase, domain 1"/>
    <property type="match status" value="1"/>
</dbReference>
<dbReference type="OMA" id="FATISWP"/>
<feature type="compositionally biased region" description="Polar residues" evidence="8">
    <location>
        <begin position="183"/>
        <end position="192"/>
    </location>
</feature>
<dbReference type="SUPFAM" id="SSF56112">
    <property type="entry name" value="Protein kinase-like (PK-like)"/>
    <property type="match status" value="1"/>
</dbReference>
<dbReference type="Xenbase" id="XB-GENE-29082811">
    <property type="gene designation" value="LOC100495736"/>
</dbReference>
<evidence type="ECO:0000313" key="12">
    <source>
        <dbReference type="RefSeq" id="XP_012813044.1"/>
    </source>
</evidence>
<dbReference type="InterPro" id="IPR000719">
    <property type="entry name" value="Prot_kinase_dom"/>
</dbReference>
<feature type="binding site" evidence="7">
    <location>
        <position position="263"/>
    </location>
    <ligand>
        <name>ATP</name>
        <dbReference type="ChEBI" id="CHEBI:30616"/>
    </ligand>
</feature>
<dbReference type="PROSITE" id="PS00107">
    <property type="entry name" value="PROTEIN_KINASE_ATP"/>
    <property type="match status" value="1"/>
</dbReference>
<reference evidence="10" key="2">
    <citation type="submission" date="2021-03" db="UniProtKB">
        <authorList>
            <consortium name="Ensembl"/>
        </authorList>
    </citation>
    <scope>IDENTIFICATION</scope>
</reference>
<dbReference type="Ensembl" id="ENSXETT00000112765">
    <property type="protein sequence ID" value="ENSXETP00000118938"/>
    <property type="gene ID" value="ENSXETG00000042537"/>
</dbReference>
<dbReference type="InterPro" id="IPR011009">
    <property type="entry name" value="Kinase-like_dom_sf"/>
</dbReference>
<keyword evidence="6 7" id="KW-0067">ATP-binding</keyword>
<dbReference type="Pfam" id="PF00069">
    <property type="entry name" value="Pkinase"/>
    <property type="match status" value="1"/>
</dbReference>
<evidence type="ECO:0000256" key="8">
    <source>
        <dbReference type="SAM" id="MobiDB-lite"/>
    </source>
</evidence>